<dbReference type="InParanoid" id="A0A6M4H241"/>
<name>A0A6M4H241_9PROT</name>
<dbReference type="SUPFAM" id="SSF54427">
    <property type="entry name" value="NTF2-like"/>
    <property type="match status" value="1"/>
</dbReference>
<dbReference type="RefSeq" id="WP_171160197.1">
    <property type="nucleotide sequence ID" value="NZ_CP053073.1"/>
</dbReference>
<gene>
    <name evidence="2" type="ORF">DSM104440_00320</name>
</gene>
<dbReference type="Proteomes" id="UP000503096">
    <property type="component" value="Chromosome"/>
</dbReference>
<protein>
    <recommendedName>
        <fullName evidence="1">SnoaL-like domain-containing protein</fullName>
    </recommendedName>
</protein>
<dbReference type="Pfam" id="PF12680">
    <property type="entry name" value="SnoaL_2"/>
    <property type="match status" value="1"/>
</dbReference>
<evidence type="ECO:0000259" key="1">
    <source>
        <dbReference type="Pfam" id="PF12680"/>
    </source>
</evidence>
<evidence type="ECO:0000313" key="2">
    <source>
        <dbReference type="EMBL" id="QJR13536.1"/>
    </source>
</evidence>
<dbReference type="EMBL" id="CP053073">
    <property type="protein sequence ID" value="QJR13536.1"/>
    <property type="molecule type" value="Genomic_DNA"/>
</dbReference>
<feature type="domain" description="SnoaL-like" evidence="1">
    <location>
        <begin position="18"/>
        <end position="120"/>
    </location>
</feature>
<sequence length="141" mass="15685">MKADKMAPLRAAEIEALKELYAAINRNDIESAVKILDPQIAWIEPPEYGTTCHGLVELKAHLTKARGTWAEGSCEPDRFVVAGDKVIVFLNIHVRLKTETDFRVGRHAAIFTFRDGVATEMRIIDDEQEALEWAGAKASHG</sequence>
<dbReference type="KEGG" id="upl:DSM104440_00320"/>
<reference evidence="2 3" key="1">
    <citation type="submission" date="2020-04" db="EMBL/GenBank/DDBJ databases">
        <title>Usitatibacter rugosus gen. nov., sp. nov. and Usitatibacter palustris sp. nov., novel members of Usitatibacteraceae fam. nov. within the order Nitrosomonadales isolated from soil.</title>
        <authorList>
            <person name="Huber K.J."/>
            <person name="Neumann-Schaal M."/>
            <person name="Geppert A."/>
            <person name="Luckner M."/>
            <person name="Wanner G."/>
            <person name="Overmann J."/>
        </authorList>
    </citation>
    <scope>NUCLEOTIDE SEQUENCE [LARGE SCALE GENOMIC DNA]</scope>
    <source>
        <strain evidence="2 3">Swamp67</strain>
    </source>
</reference>
<dbReference type="Gene3D" id="3.10.450.50">
    <property type="match status" value="1"/>
</dbReference>
<keyword evidence="3" id="KW-1185">Reference proteome</keyword>
<proteinExistence type="predicted"/>
<evidence type="ECO:0000313" key="3">
    <source>
        <dbReference type="Proteomes" id="UP000503096"/>
    </source>
</evidence>
<organism evidence="2 3">
    <name type="scientific">Usitatibacter palustris</name>
    <dbReference type="NCBI Taxonomy" id="2732487"/>
    <lineage>
        <taxon>Bacteria</taxon>
        <taxon>Pseudomonadati</taxon>
        <taxon>Pseudomonadota</taxon>
        <taxon>Betaproteobacteria</taxon>
        <taxon>Nitrosomonadales</taxon>
        <taxon>Usitatibacteraceae</taxon>
        <taxon>Usitatibacter</taxon>
    </lineage>
</organism>
<dbReference type="InterPro" id="IPR037401">
    <property type="entry name" value="SnoaL-like"/>
</dbReference>
<dbReference type="InterPro" id="IPR032710">
    <property type="entry name" value="NTF2-like_dom_sf"/>
</dbReference>
<accession>A0A6M4H241</accession>
<dbReference type="AlphaFoldDB" id="A0A6M4H241"/>